<keyword evidence="2" id="KW-0238">DNA-binding</keyword>
<dbReference type="PANTHER" id="PTHR44688">
    <property type="entry name" value="DNA-BINDING TRANSCRIPTIONAL ACTIVATOR DEVR_DOSR"/>
    <property type="match status" value="1"/>
</dbReference>
<dbReference type="PROSITE" id="PS50043">
    <property type="entry name" value="HTH_LUXR_2"/>
    <property type="match status" value="1"/>
</dbReference>
<dbReference type="Pfam" id="PF00196">
    <property type="entry name" value="GerE"/>
    <property type="match status" value="1"/>
</dbReference>
<name>A0AAJ2EQZ0_9HYPH</name>
<comment type="caution">
    <text evidence="6">The sequence shown here is derived from an EMBL/GenBank/DDBJ whole genome shotgun (WGS) entry which is preliminary data.</text>
</comment>
<dbReference type="AlphaFoldDB" id="A0AAJ2EQZ0"/>
<proteinExistence type="predicted"/>
<evidence type="ECO:0000313" key="7">
    <source>
        <dbReference type="Proteomes" id="UP001255601"/>
    </source>
</evidence>
<dbReference type="GO" id="GO:0006355">
    <property type="term" value="P:regulation of DNA-templated transcription"/>
    <property type="evidence" value="ECO:0007669"/>
    <property type="project" value="InterPro"/>
</dbReference>
<evidence type="ECO:0000256" key="1">
    <source>
        <dbReference type="ARBA" id="ARBA00023015"/>
    </source>
</evidence>
<dbReference type="PRINTS" id="PR00038">
    <property type="entry name" value="HTHLUXR"/>
</dbReference>
<dbReference type="SUPFAM" id="SSF46894">
    <property type="entry name" value="C-terminal effector domain of the bipartite response regulators"/>
    <property type="match status" value="1"/>
</dbReference>
<dbReference type="InterPro" id="IPR036388">
    <property type="entry name" value="WH-like_DNA-bd_sf"/>
</dbReference>
<dbReference type="GO" id="GO:0016887">
    <property type="term" value="F:ATP hydrolysis activity"/>
    <property type="evidence" value="ECO:0007669"/>
    <property type="project" value="InterPro"/>
</dbReference>
<dbReference type="SUPFAM" id="SSF52540">
    <property type="entry name" value="P-loop containing nucleoside triphosphate hydrolases"/>
    <property type="match status" value="1"/>
</dbReference>
<dbReference type="Gene3D" id="1.10.10.10">
    <property type="entry name" value="Winged helix-like DNA-binding domain superfamily/Winged helix DNA-binding domain"/>
    <property type="match status" value="1"/>
</dbReference>
<reference evidence="6" key="1">
    <citation type="submission" date="2023-08" db="EMBL/GenBank/DDBJ databases">
        <title>Functional and genomic diversity of the sorghum phyllosphere microbiome.</title>
        <authorList>
            <person name="Shade A."/>
        </authorList>
    </citation>
    <scope>NUCLEOTIDE SEQUENCE</scope>
    <source>
        <strain evidence="6">SORGH_AS_0974</strain>
    </source>
</reference>
<evidence type="ECO:0000256" key="2">
    <source>
        <dbReference type="ARBA" id="ARBA00023125"/>
    </source>
</evidence>
<dbReference type="Gene3D" id="1.25.40.10">
    <property type="entry name" value="Tetratricopeptide repeat domain"/>
    <property type="match status" value="1"/>
</dbReference>
<evidence type="ECO:0000256" key="4">
    <source>
        <dbReference type="SAM" id="MobiDB-lite"/>
    </source>
</evidence>
<sequence length="924" mass="102472">MKREPMPSRVLREKSLHTVRTFSAAGLRFGPPRMLFSGIERPYLLSKLASGLARQIVVLRAPPGFGKTALMKAAYERLMDGRLTLPGMSDTALSHCSWLTASGIASPQRFLGELLKSLGLAALVDKQDALTQAMEAIARRDGETVLFIDNIDEIETGDSETVGRNGLLEELILSAPDRLRIAVSSCSPARLPLARLKARGVLAELTAKDLEFGRSEVRRLLAGNAMTALVDPLMEITRGWPALTQLASGVLANEPSEEERRVLLAGTHPDLTDYARETVVNRLSPALLTMLRGLVPFQEFRLDLASDLGFSKLSEEDLTMIESMHPVIENGQNGWLSLHPVLRTSLERDAVFVSDAEKKELHRQAALWFATRAHLERAVSHAAHSGDFRMAEEIIGKAGGVDIFLRAGHQVLEHLIDNFPPDVLHASPGLMVCYAVVLSKRGNATAGRERLDTLKTNGEWSPAALAAVDRGVLDHIDSLIDVYEDRRMTREQAVRLEHTAAALPPHATWELAWLFNHLCIIYTRTGDLEEARRVALRALGYYREEKTPYAQVFMLIHLGLVSTLKGEFSAALQFCREAEELVERVHWTDRNLLAIVRLAMADALYQQGEVLQVERSLTECMEPLIRGESWVDLFTRLFWLLARSRLQVSGFDAAAAALDKAEEVAVERNLPRLKTAAAIMRIDLLVRAGMLESATQAIERTKSLRDASVPDNWTWREAYDFDLAAARLALAQGQAPEALRLLEALIVSARASGHAYHRMLAEIMAVQAAWKAGRQQQAFAYLQSTIALARTHEATQLFTDERQELAATLRAIVRRFGLKVFSPDAVLFMSRIVGHGLGRQQRTTRLKKTDEESASPTPGLMSAREVTVLKLLSDGRSNKEIARELHISETTVKFHLKNIFAKLGVSRRGMAVSVSANLKLTESN</sequence>
<dbReference type="EMBL" id="JAVIZC010000001">
    <property type="protein sequence ID" value="MDR6099923.1"/>
    <property type="molecule type" value="Genomic_DNA"/>
</dbReference>
<evidence type="ECO:0000256" key="3">
    <source>
        <dbReference type="ARBA" id="ARBA00023163"/>
    </source>
</evidence>
<dbReference type="SMART" id="SM00421">
    <property type="entry name" value="HTH_LUXR"/>
    <property type="match status" value="1"/>
</dbReference>
<keyword evidence="3" id="KW-0804">Transcription</keyword>
<dbReference type="SUPFAM" id="SSF48452">
    <property type="entry name" value="TPR-like"/>
    <property type="match status" value="2"/>
</dbReference>
<feature type="region of interest" description="Disordered" evidence="4">
    <location>
        <begin position="839"/>
        <end position="859"/>
    </location>
</feature>
<dbReference type="InterPro" id="IPR000792">
    <property type="entry name" value="Tscrpt_reg_LuxR_C"/>
</dbReference>
<dbReference type="InterPro" id="IPR011990">
    <property type="entry name" value="TPR-like_helical_dom_sf"/>
</dbReference>
<organism evidence="6 7">
    <name type="scientific">Agrobacterium larrymoorei</name>
    <dbReference type="NCBI Taxonomy" id="160699"/>
    <lineage>
        <taxon>Bacteria</taxon>
        <taxon>Pseudomonadati</taxon>
        <taxon>Pseudomonadota</taxon>
        <taxon>Alphaproteobacteria</taxon>
        <taxon>Hyphomicrobiales</taxon>
        <taxon>Rhizobiaceae</taxon>
        <taxon>Rhizobium/Agrobacterium group</taxon>
        <taxon>Agrobacterium</taxon>
    </lineage>
</organism>
<protein>
    <submittedName>
        <fullName evidence="6">LuxR family maltose regulon positive regulatory protein</fullName>
    </submittedName>
</protein>
<dbReference type="CDD" id="cd06170">
    <property type="entry name" value="LuxR_C_like"/>
    <property type="match status" value="1"/>
</dbReference>
<evidence type="ECO:0000259" key="5">
    <source>
        <dbReference type="PROSITE" id="PS50043"/>
    </source>
</evidence>
<dbReference type="InterPro" id="IPR027417">
    <property type="entry name" value="P-loop_NTPase"/>
</dbReference>
<dbReference type="PANTHER" id="PTHR44688:SF16">
    <property type="entry name" value="DNA-BINDING TRANSCRIPTIONAL ACTIVATOR DEVR_DOSR"/>
    <property type="match status" value="1"/>
</dbReference>
<dbReference type="GO" id="GO:0003677">
    <property type="term" value="F:DNA binding"/>
    <property type="evidence" value="ECO:0007669"/>
    <property type="project" value="UniProtKB-KW"/>
</dbReference>
<dbReference type="InterPro" id="IPR041617">
    <property type="entry name" value="TPR_MalT"/>
</dbReference>
<dbReference type="Pfam" id="PF17874">
    <property type="entry name" value="TPR_MalT"/>
    <property type="match status" value="1"/>
</dbReference>
<dbReference type="Proteomes" id="UP001255601">
    <property type="component" value="Unassembled WGS sequence"/>
</dbReference>
<feature type="domain" description="HTH luxR-type" evidence="5">
    <location>
        <begin position="854"/>
        <end position="919"/>
    </location>
</feature>
<gene>
    <name evidence="6" type="ORF">QE369_000101</name>
</gene>
<accession>A0AAJ2EQZ0</accession>
<dbReference type="Pfam" id="PF13401">
    <property type="entry name" value="AAA_22"/>
    <property type="match status" value="1"/>
</dbReference>
<dbReference type="PROSITE" id="PS00622">
    <property type="entry name" value="HTH_LUXR_1"/>
    <property type="match status" value="1"/>
</dbReference>
<keyword evidence="1" id="KW-0805">Transcription regulation</keyword>
<dbReference type="InterPro" id="IPR049945">
    <property type="entry name" value="AAA_22"/>
</dbReference>
<evidence type="ECO:0000313" key="6">
    <source>
        <dbReference type="EMBL" id="MDR6099923.1"/>
    </source>
</evidence>
<dbReference type="Gene3D" id="3.40.50.300">
    <property type="entry name" value="P-loop containing nucleotide triphosphate hydrolases"/>
    <property type="match status" value="1"/>
</dbReference>
<dbReference type="InterPro" id="IPR016032">
    <property type="entry name" value="Sig_transdc_resp-reg_C-effctor"/>
</dbReference>